<dbReference type="SUPFAM" id="SSF55159">
    <property type="entry name" value="eIF1-like"/>
    <property type="match status" value="1"/>
</dbReference>
<dbReference type="InterPro" id="IPR050318">
    <property type="entry name" value="DENR/SUI1_TIF"/>
</dbReference>
<feature type="region of interest" description="Disordered" evidence="2">
    <location>
        <begin position="1"/>
        <end position="29"/>
    </location>
</feature>
<evidence type="ECO:0000256" key="1">
    <source>
        <dbReference type="ARBA" id="ARBA00007514"/>
    </source>
</evidence>
<dbReference type="Pfam" id="PF21023">
    <property type="entry name" value="DENR_N"/>
    <property type="match status" value="1"/>
</dbReference>
<keyword evidence="5" id="KW-1185">Reference proteome</keyword>
<evidence type="ECO:0000313" key="5">
    <source>
        <dbReference type="Proteomes" id="UP000007110"/>
    </source>
</evidence>
<dbReference type="OrthoDB" id="277199at2759"/>
<dbReference type="GO" id="GO:0001731">
    <property type="term" value="P:formation of translation preinitiation complex"/>
    <property type="evidence" value="ECO:0000318"/>
    <property type="project" value="GO_Central"/>
</dbReference>
<evidence type="ECO:0000256" key="2">
    <source>
        <dbReference type="SAM" id="MobiDB-lite"/>
    </source>
</evidence>
<feature type="compositionally biased region" description="Acidic residues" evidence="2">
    <location>
        <begin position="1"/>
        <end position="17"/>
    </location>
</feature>
<proteinExistence type="inferred from homology"/>
<dbReference type="InterPro" id="IPR036877">
    <property type="entry name" value="SUI1_dom_sf"/>
</dbReference>
<dbReference type="EnsemblMetazoa" id="XM_003727483">
    <property type="protein sequence ID" value="XP_003727531"/>
    <property type="gene ID" value="LOC100890892"/>
</dbReference>
<dbReference type="OMA" id="PIKVQYC"/>
<evidence type="ECO:0000313" key="4">
    <source>
        <dbReference type="EnsemblMetazoa" id="XP_003727531"/>
    </source>
</evidence>
<dbReference type="GO" id="GO:0002188">
    <property type="term" value="P:translation reinitiation"/>
    <property type="evidence" value="ECO:0000318"/>
    <property type="project" value="GO_Central"/>
</dbReference>
<feature type="domain" description="SUI1" evidence="3">
    <location>
        <begin position="112"/>
        <end position="178"/>
    </location>
</feature>
<dbReference type="KEGG" id="spu:100890892"/>
<protein>
    <recommendedName>
        <fullName evidence="3">SUI1 domain-containing protein</fullName>
    </recommendedName>
</protein>
<dbReference type="CTD" id="8562"/>
<dbReference type="InterPro" id="IPR046447">
    <property type="entry name" value="DENR_C"/>
</dbReference>
<evidence type="ECO:0000259" key="3">
    <source>
        <dbReference type="PROSITE" id="PS50296"/>
    </source>
</evidence>
<dbReference type="InterPro" id="IPR001950">
    <property type="entry name" value="SUI1"/>
</dbReference>
<organism evidence="4 5">
    <name type="scientific">Strongylocentrotus purpuratus</name>
    <name type="common">Purple sea urchin</name>
    <dbReference type="NCBI Taxonomy" id="7668"/>
    <lineage>
        <taxon>Eukaryota</taxon>
        <taxon>Metazoa</taxon>
        <taxon>Echinodermata</taxon>
        <taxon>Eleutherozoa</taxon>
        <taxon>Echinozoa</taxon>
        <taxon>Echinoidea</taxon>
        <taxon>Euechinoidea</taxon>
        <taxon>Echinacea</taxon>
        <taxon>Camarodonta</taxon>
        <taxon>Echinidea</taxon>
        <taxon>Strongylocentrotidae</taxon>
        <taxon>Strongylocentrotus</taxon>
    </lineage>
</organism>
<dbReference type="RefSeq" id="XP_003727531.1">
    <property type="nucleotide sequence ID" value="XM_003727483.3"/>
</dbReference>
<dbReference type="PROSITE" id="PS50296">
    <property type="entry name" value="SUI1"/>
    <property type="match status" value="1"/>
</dbReference>
<dbReference type="Gene3D" id="3.30.780.10">
    <property type="entry name" value="SUI1-like domain"/>
    <property type="match status" value="1"/>
</dbReference>
<dbReference type="PANTHER" id="PTHR12789:SF0">
    <property type="entry name" value="DENSITY-REGULATED PROTEIN"/>
    <property type="match status" value="1"/>
</dbReference>
<dbReference type="PANTHER" id="PTHR12789">
    <property type="entry name" value="DENSITY-REGULATED PROTEIN HOMOLOG"/>
    <property type="match status" value="1"/>
</dbReference>
<comment type="similarity">
    <text evidence="1">Belongs to the DENR family.</text>
</comment>
<dbReference type="Proteomes" id="UP000007110">
    <property type="component" value="Unassembled WGS sequence"/>
</dbReference>
<dbReference type="GeneID" id="100890892"/>
<name>A0A7M7GJD9_STRPU</name>
<dbReference type="Pfam" id="PF01253">
    <property type="entry name" value="SUI1"/>
    <property type="match status" value="1"/>
</dbReference>
<sequence>MAEPVEDIPVEEPEAEVEVPKKSKKKDKQDRANYPLKVNYCGVCSMPFEYCEYLADYDKCKRWWEEHFPDFFERAMKIGDGVDGEGDDPKKRQKRGGRGVIKAKKQVEKSKISVGRVTRNKKKFVTVVKGLETHGVSLKEAAKLFGRHFSCGSSVSGDEIVIQGDFVEDVMVLLVEKYPEIEEDDIEDIGKQKR</sequence>
<dbReference type="InParanoid" id="A0A7M7GJD9"/>
<reference evidence="5" key="1">
    <citation type="submission" date="2015-02" db="EMBL/GenBank/DDBJ databases">
        <title>Genome sequencing for Strongylocentrotus purpuratus.</title>
        <authorList>
            <person name="Murali S."/>
            <person name="Liu Y."/>
            <person name="Vee V."/>
            <person name="English A."/>
            <person name="Wang M."/>
            <person name="Skinner E."/>
            <person name="Han Y."/>
            <person name="Muzny D.M."/>
            <person name="Worley K.C."/>
            <person name="Gibbs R.A."/>
        </authorList>
    </citation>
    <scope>NUCLEOTIDE SEQUENCE</scope>
</reference>
<dbReference type="CDD" id="cd11607">
    <property type="entry name" value="DENR_C"/>
    <property type="match status" value="1"/>
</dbReference>
<reference evidence="4" key="2">
    <citation type="submission" date="2021-01" db="UniProtKB">
        <authorList>
            <consortium name="EnsemblMetazoa"/>
        </authorList>
    </citation>
    <scope>IDENTIFICATION</scope>
</reference>
<dbReference type="FunCoup" id="A0A7M7GJD9">
    <property type="interactions" value="1498"/>
</dbReference>
<accession>A0A7M7GJD9</accession>
<dbReference type="AlphaFoldDB" id="A0A7M7GJD9"/>
<dbReference type="InterPro" id="IPR048517">
    <property type="entry name" value="DENR_N"/>
</dbReference>
<dbReference type="GO" id="GO:0003743">
    <property type="term" value="F:translation initiation factor activity"/>
    <property type="evidence" value="ECO:0007669"/>
    <property type="project" value="InterPro"/>
</dbReference>